<dbReference type="EMBL" id="AMZH03035892">
    <property type="protein sequence ID" value="RRT31795.1"/>
    <property type="molecule type" value="Genomic_DNA"/>
</dbReference>
<dbReference type="AlphaFoldDB" id="A0A426WWZ0"/>
<feature type="region of interest" description="Disordered" evidence="1">
    <location>
        <begin position="67"/>
        <end position="92"/>
    </location>
</feature>
<evidence type="ECO:0000256" key="1">
    <source>
        <dbReference type="SAM" id="MobiDB-lite"/>
    </source>
</evidence>
<dbReference type="Proteomes" id="UP000287651">
    <property type="component" value="Unassembled WGS sequence"/>
</dbReference>
<evidence type="ECO:0000313" key="3">
    <source>
        <dbReference type="Proteomes" id="UP000287651"/>
    </source>
</evidence>
<protein>
    <submittedName>
        <fullName evidence="2">Uncharacterized protein</fullName>
    </submittedName>
</protein>
<organism evidence="2 3">
    <name type="scientific">Ensete ventricosum</name>
    <name type="common">Abyssinian banana</name>
    <name type="synonym">Musa ensete</name>
    <dbReference type="NCBI Taxonomy" id="4639"/>
    <lineage>
        <taxon>Eukaryota</taxon>
        <taxon>Viridiplantae</taxon>
        <taxon>Streptophyta</taxon>
        <taxon>Embryophyta</taxon>
        <taxon>Tracheophyta</taxon>
        <taxon>Spermatophyta</taxon>
        <taxon>Magnoliopsida</taxon>
        <taxon>Liliopsida</taxon>
        <taxon>Zingiberales</taxon>
        <taxon>Musaceae</taxon>
        <taxon>Ensete</taxon>
    </lineage>
</organism>
<reference evidence="2 3" key="1">
    <citation type="journal article" date="2014" name="Agronomy (Basel)">
        <title>A Draft Genome Sequence for Ensete ventricosum, the Drought-Tolerant Tree Against Hunger.</title>
        <authorList>
            <person name="Harrison J."/>
            <person name="Moore K.A."/>
            <person name="Paszkiewicz K."/>
            <person name="Jones T."/>
            <person name="Grant M."/>
            <person name="Ambacheew D."/>
            <person name="Muzemil S."/>
            <person name="Studholme D.J."/>
        </authorList>
    </citation>
    <scope>NUCLEOTIDE SEQUENCE [LARGE SCALE GENOMIC DNA]</scope>
</reference>
<name>A0A426WWZ0_ENSVE</name>
<accession>A0A426WWZ0</accession>
<sequence>MPNSLLMSFCTPVFMGQCEPLPEMVKGVMLRARVLYRPPMTSLRRGNGKARSSSAKCSFDNMLPLSDGGAAGGPEDAGRSVSISLVPSVEEA</sequence>
<gene>
    <name evidence="2" type="ORF">B296_00035334</name>
</gene>
<proteinExistence type="predicted"/>
<evidence type="ECO:0000313" key="2">
    <source>
        <dbReference type="EMBL" id="RRT31795.1"/>
    </source>
</evidence>
<comment type="caution">
    <text evidence="2">The sequence shown here is derived from an EMBL/GenBank/DDBJ whole genome shotgun (WGS) entry which is preliminary data.</text>
</comment>